<feature type="transmembrane region" description="Helical" evidence="1">
    <location>
        <begin position="224"/>
        <end position="243"/>
    </location>
</feature>
<dbReference type="KEGG" id="bdw:94336463"/>
<protein>
    <submittedName>
        <fullName evidence="2">Uncharacterized protein</fullName>
    </submittedName>
</protein>
<dbReference type="EMBL" id="JALLKP010000002">
    <property type="protein sequence ID" value="KAK2196916.1"/>
    <property type="molecule type" value="Genomic_DNA"/>
</dbReference>
<sequence>MKPGNIQVKLIASNTSDILFSKLTKRSYFLCISSTTKFPVCKIEGEFKSTNVVFDISKRHYGNLGSDWGLTRNQYTKYRISKPWTSDSTFDDIYLAEPSREDFYCFTKDLPIFLRYLDLLTRAQDRKQAFLDFTKRCENGLVVERDVYITKKELLDCMWSNGYSEEEIKSLKLAFPDDYQFHYPELAVLFDLQEEDCYRFCVRQRASKPEELVQLKLKKPQNMISSYGLVFLGCWFGLCNSVLGNAWFFAKTLPFGAVFYMLAAYFQKGIKEYLWKEEHALVQNALEEKHYCEAAIYKQLCKYFNDKDCARQVVSFKPELIQRMQNYRMALISKLKREMTDKMHARLRAMALEEGAIASNLEMRMVQHLMNNFWKTFATNETMKSDAITAAIADVSGETSKDLDPVFQFVNNQLKAIEQNDTSVALVQECHKLYNILEAEFVNSHSITAAEHEELKDLANACTVEDGSFDLLKLTEEQMNRLTRLYSLINSKMGYYVPQVSGDFIKAINTQQTQMLQGVIKETSATLERLNRESIVSFLQATTL</sequence>
<dbReference type="Proteomes" id="UP001214638">
    <property type="component" value="Unassembled WGS sequence"/>
</dbReference>
<dbReference type="RefSeq" id="XP_067803758.1">
    <property type="nucleotide sequence ID" value="XM_067947194.1"/>
</dbReference>
<name>A0AAD9UPF1_9APIC</name>
<keyword evidence="1" id="KW-0472">Membrane</keyword>
<keyword evidence="1" id="KW-0812">Transmembrane</keyword>
<dbReference type="GeneID" id="94336463"/>
<proteinExistence type="predicted"/>
<reference evidence="2" key="1">
    <citation type="journal article" date="2023" name="Nat. Microbiol.">
        <title>Babesia duncani multi-omics identifies virulence factors and drug targets.</title>
        <authorList>
            <person name="Singh P."/>
            <person name="Lonardi S."/>
            <person name="Liang Q."/>
            <person name="Vydyam P."/>
            <person name="Khabirova E."/>
            <person name="Fang T."/>
            <person name="Gihaz S."/>
            <person name="Thekkiniath J."/>
            <person name="Munshi M."/>
            <person name="Abel S."/>
            <person name="Ciampossin L."/>
            <person name="Batugedara G."/>
            <person name="Gupta M."/>
            <person name="Lu X.M."/>
            <person name="Lenz T."/>
            <person name="Chakravarty S."/>
            <person name="Cornillot E."/>
            <person name="Hu Y."/>
            <person name="Ma W."/>
            <person name="Gonzalez L.M."/>
            <person name="Sanchez S."/>
            <person name="Estrada K."/>
            <person name="Sanchez-Flores A."/>
            <person name="Montero E."/>
            <person name="Harb O.S."/>
            <person name="Le Roch K.G."/>
            <person name="Mamoun C.B."/>
        </authorList>
    </citation>
    <scope>NUCLEOTIDE SEQUENCE</scope>
    <source>
        <strain evidence="2">WA1</strain>
    </source>
</reference>
<dbReference type="AlphaFoldDB" id="A0AAD9UPF1"/>
<accession>A0AAD9UPF1</accession>
<comment type="caution">
    <text evidence="2">The sequence shown here is derived from an EMBL/GenBank/DDBJ whole genome shotgun (WGS) entry which is preliminary data.</text>
</comment>
<evidence type="ECO:0000313" key="3">
    <source>
        <dbReference type="Proteomes" id="UP001214638"/>
    </source>
</evidence>
<evidence type="ECO:0000256" key="1">
    <source>
        <dbReference type="SAM" id="Phobius"/>
    </source>
</evidence>
<gene>
    <name evidence="2" type="ORF">BdWA1_002165</name>
</gene>
<evidence type="ECO:0000313" key="2">
    <source>
        <dbReference type="EMBL" id="KAK2196916.1"/>
    </source>
</evidence>
<organism evidence="2 3">
    <name type="scientific">Babesia duncani</name>
    <dbReference type="NCBI Taxonomy" id="323732"/>
    <lineage>
        <taxon>Eukaryota</taxon>
        <taxon>Sar</taxon>
        <taxon>Alveolata</taxon>
        <taxon>Apicomplexa</taxon>
        <taxon>Aconoidasida</taxon>
        <taxon>Piroplasmida</taxon>
        <taxon>Babesiidae</taxon>
        <taxon>Babesia</taxon>
    </lineage>
</organism>
<keyword evidence="3" id="KW-1185">Reference proteome</keyword>
<keyword evidence="1" id="KW-1133">Transmembrane helix</keyword>